<evidence type="ECO:0000313" key="1">
    <source>
        <dbReference type="EMBL" id="KUO05888.1"/>
    </source>
</evidence>
<organism evidence="1 2">
    <name type="scientific">Streptomyces caeruleatus</name>
    <dbReference type="NCBI Taxonomy" id="661399"/>
    <lineage>
        <taxon>Bacteria</taxon>
        <taxon>Bacillati</taxon>
        <taxon>Actinomycetota</taxon>
        <taxon>Actinomycetes</taxon>
        <taxon>Kitasatosporales</taxon>
        <taxon>Streptomycetaceae</taxon>
        <taxon>Streptomyces</taxon>
    </lineage>
</organism>
<evidence type="ECO:0000313" key="2">
    <source>
        <dbReference type="Proteomes" id="UP000053429"/>
    </source>
</evidence>
<dbReference type="EMBL" id="LMWY01000003">
    <property type="protein sequence ID" value="KUO05888.1"/>
    <property type="molecule type" value="Genomic_DNA"/>
</dbReference>
<dbReference type="Proteomes" id="UP000053429">
    <property type="component" value="Unassembled WGS sequence"/>
</dbReference>
<gene>
    <name evidence="1" type="ORF">AQJ67_03480</name>
</gene>
<reference evidence="1 2" key="1">
    <citation type="submission" date="2015-10" db="EMBL/GenBank/DDBJ databases">
        <title>Draft genome sequence of Streptomyces caeruleatus NRRL B-24802, type strain for the species Streptomyces caeruleatus.</title>
        <authorList>
            <person name="Ruckert C."/>
            <person name="Winkler A."/>
            <person name="Kalinowski J."/>
            <person name="Kampfer P."/>
            <person name="Glaeser S."/>
        </authorList>
    </citation>
    <scope>NUCLEOTIDE SEQUENCE [LARGE SCALE GENOMIC DNA]</scope>
    <source>
        <strain evidence="1 2">NRRL B-24802</strain>
    </source>
</reference>
<protein>
    <submittedName>
        <fullName evidence="1">Uncharacterized protein</fullName>
    </submittedName>
</protein>
<proteinExistence type="predicted"/>
<keyword evidence="2" id="KW-1185">Reference proteome</keyword>
<sequence>MTVVGNAAEYADVQAAVDATLKAFGRLDRDGADQRPRPGPADLVWAVRQPDGVDVNTVVVRPIGQPN</sequence>
<accession>A0A101U894</accession>
<name>A0A101U894_9ACTN</name>
<dbReference type="AlphaFoldDB" id="A0A101U894"/>
<comment type="caution">
    <text evidence="1">The sequence shown here is derived from an EMBL/GenBank/DDBJ whole genome shotgun (WGS) entry which is preliminary data.</text>
</comment>